<evidence type="ECO:0000313" key="1">
    <source>
        <dbReference type="EMBL" id="TNV80290.1"/>
    </source>
</evidence>
<evidence type="ECO:0000313" key="2">
    <source>
        <dbReference type="Proteomes" id="UP000785679"/>
    </source>
</evidence>
<gene>
    <name evidence="1" type="ORF">FGO68_gene15298</name>
</gene>
<reference evidence="1" key="1">
    <citation type="submission" date="2019-06" db="EMBL/GenBank/DDBJ databases">
        <authorList>
            <person name="Zheng W."/>
        </authorList>
    </citation>
    <scope>NUCLEOTIDE SEQUENCE</scope>
    <source>
        <strain evidence="1">QDHG01</strain>
    </source>
</reference>
<comment type="caution">
    <text evidence="1">The sequence shown here is derived from an EMBL/GenBank/DDBJ whole genome shotgun (WGS) entry which is preliminary data.</text>
</comment>
<sequence length="283" mass="32987">MTVLKIQRFGIEHIFRVIANQQFWDNLHGLGFMTSKEIAQAKSLIYERQNEASFSSLPLKLVSLHDEMYRCLTHAEKASYQDQVRLLSSQSQQTSRVISHFPDKKSLEEHFTNALSFISLRCLQIISKYNLTMIKDAKCLKNFANKKLPLKPSYKTLPRLHKIVSTFSCHIFRNHQPVLTLLDNIERRHGLQTFYNEEEDAVEEVIKIGTHYRLFMLFCIDEFLEEVYFRPAQKPAQKPTHRPLQMLAQKSELPCAQEDTRVTISTTAREISTTDVPMKEELP</sequence>
<dbReference type="Proteomes" id="UP000785679">
    <property type="component" value="Unassembled WGS sequence"/>
</dbReference>
<name>A0A8J8NU42_HALGN</name>
<proteinExistence type="predicted"/>
<protein>
    <submittedName>
        <fullName evidence="1">Uncharacterized protein</fullName>
    </submittedName>
</protein>
<dbReference type="EMBL" id="RRYP01007709">
    <property type="protein sequence ID" value="TNV80290.1"/>
    <property type="molecule type" value="Genomic_DNA"/>
</dbReference>
<keyword evidence="2" id="KW-1185">Reference proteome</keyword>
<accession>A0A8J8NU42</accession>
<dbReference type="AlphaFoldDB" id="A0A8J8NU42"/>
<organism evidence="1 2">
    <name type="scientific">Halteria grandinella</name>
    <dbReference type="NCBI Taxonomy" id="5974"/>
    <lineage>
        <taxon>Eukaryota</taxon>
        <taxon>Sar</taxon>
        <taxon>Alveolata</taxon>
        <taxon>Ciliophora</taxon>
        <taxon>Intramacronucleata</taxon>
        <taxon>Spirotrichea</taxon>
        <taxon>Stichotrichia</taxon>
        <taxon>Sporadotrichida</taxon>
        <taxon>Halteriidae</taxon>
        <taxon>Halteria</taxon>
    </lineage>
</organism>